<keyword evidence="6 11" id="KW-0798">TonB box</keyword>
<dbReference type="InterPro" id="IPR036942">
    <property type="entry name" value="Beta-barrel_TonB_sf"/>
</dbReference>
<evidence type="ECO:0000256" key="4">
    <source>
        <dbReference type="ARBA" id="ARBA00022692"/>
    </source>
</evidence>
<dbReference type="Pfam" id="PF13715">
    <property type="entry name" value="CarbopepD_reg_2"/>
    <property type="match status" value="1"/>
</dbReference>
<reference evidence="14 15" key="1">
    <citation type="submission" date="2019-03" db="EMBL/GenBank/DDBJ databases">
        <title>Genomic Encyclopedia of Archaeal and Bacterial Type Strains, Phase II (KMG-II): from individual species to whole genera.</title>
        <authorList>
            <person name="Goeker M."/>
        </authorList>
    </citation>
    <scope>NUCLEOTIDE SEQUENCE [LARGE SCALE GENOMIC DNA]</scope>
    <source>
        <strain evidence="14 15">DSM 19035</strain>
    </source>
</reference>
<keyword evidence="4 10" id="KW-0812">Transmembrane</keyword>
<dbReference type="InterPro" id="IPR039426">
    <property type="entry name" value="TonB-dep_rcpt-like"/>
</dbReference>
<comment type="subcellular location">
    <subcellularLocation>
        <location evidence="1 10">Cell outer membrane</location>
        <topology evidence="1 10">Multi-pass membrane protein</topology>
    </subcellularLocation>
</comment>
<name>A0A4R6T0R2_9SPHI</name>
<dbReference type="GO" id="GO:0015344">
    <property type="term" value="F:siderophore uptake transmembrane transporter activity"/>
    <property type="evidence" value="ECO:0007669"/>
    <property type="project" value="TreeGrafter"/>
</dbReference>
<dbReference type="PROSITE" id="PS52016">
    <property type="entry name" value="TONB_DEPENDENT_REC_3"/>
    <property type="match status" value="1"/>
</dbReference>
<evidence type="ECO:0000256" key="11">
    <source>
        <dbReference type="RuleBase" id="RU003357"/>
    </source>
</evidence>
<evidence type="ECO:0000259" key="13">
    <source>
        <dbReference type="Pfam" id="PF07715"/>
    </source>
</evidence>
<dbReference type="InterPro" id="IPR008969">
    <property type="entry name" value="CarboxyPept-like_regulatory"/>
</dbReference>
<organism evidence="14 15">
    <name type="scientific">Pedobacter metabolipauper</name>
    <dbReference type="NCBI Taxonomy" id="425513"/>
    <lineage>
        <taxon>Bacteria</taxon>
        <taxon>Pseudomonadati</taxon>
        <taxon>Bacteroidota</taxon>
        <taxon>Sphingobacteriia</taxon>
        <taxon>Sphingobacteriales</taxon>
        <taxon>Sphingobacteriaceae</taxon>
        <taxon>Pedobacter</taxon>
    </lineage>
</organism>
<evidence type="ECO:0000313" key="14">
    <source>
        <dbReference type="EMBL" id="TDQ11629.1"/>
    </source>
</evidence>
<sequence>MQQASAQVINVKGQVVDTQQKPLSFVTVQSETLGLSTYTNEQGFFQVRVDTSRYKSFDLKIKMVGKQTVSTIISSFSTFSALKYELKDLNLSLDEIQVTEVRKAQSSNSSIVFDRQAIEQVQAFSLADVLNNLPGKTVTPPGLQNPKNITLRSLAGGIHELNNAFGTAIVLDDIQLSNNANMQNRSVGKFGIASSGIQSRSFGGFDVPFGGIDIREIPADNIESIEVISGIAPSKYGDLTDGAIIINRQAGNTKYQFSSRINAGSSNFSLSKGYVIGKKAGAVNFSMNYLNSEEDPSDPLKSYERVGTNVMWTSYLSSNFKNTLSADYSTRLDDVKLDPDVGRDYMTYAKSRNLSISNRSSLSFNSDFLKSVNLSFGYSSGYQETYNQSYINGAPYPVADKDTIGLYEGYYAPGSYLAVEHLIGRPLNMNGNLSLNSELKTGRLIHKLSLGSNIYYSENNGKGVIVDPEKERWENQGYQNERPYDYESVPSTFNYSLYVDDQFKFNFLRRSVNVNAGLRYDVQNNWGTIQPRLNLRYNLSKSLDFNAAFGISTKAPSLSMRYPAPIYFDLPVHNSYTGYTIESLYLVYTDKITPDNSSLHPSKTNQLEFGLNYTSKMITSSLFAYYKESKDGFSNQNNFRTYTTPLYTYVYNQGQRPDYYQNGLYKNWVTSYFTSANDLNSDNYGAEWSISTKKIKAIETSFSLNTSFSYSLSKNQFTSVIKANDLYINDDNKAWFGIYNADKAESYAIMSKLTTTTHIPKLGFVVNLLTDVFWQKQSGTLNASYLPIAYLDKNLVRYEIPVFDANDKDYNYLATSSRANSTTKQPFVYANLSVRVAKEIGKNIRMSVNAYNVFNIRNRYYNPNSDSVTTYTYPVSVGAELSVKF</sequence>
<dbReference type="Pfam" id="PF07715">
    <property type="entry name" value="Plug"/>
    <property type="match status" value="1"/>
</dbReference>
<evidence type="ECO:0000256" key="3">
    <source>
        <dbReference type="ARBA" id="ARBA00022452"/>
    </source>
</evidence>
<feature type="domain" description="TonB-dependent receptor plug" evidence="13">
    <location>
        <begin position="104"/>
        <end position="238"/>
    </location>
</feature>
<dbReference type="AlphaFoldDB" id="A0A4R6T0R2"/>
<dbReference type="Gene3D" id="2.170.130.10">
    <property type="entry name" value="TonB-dependent receptor, plug domain"/>
    <property type="match status" value="1"/>
</dbReference>
<comment type="similarity">
    <text evidence="10 11">Belongs to the TonB-dependent receptor family.</text>
</comment>
<evidence type="ECO:0000256" key="1">
    <source>
        <dbReference type="ARBA" id="ARBA00004571"/>
    </source>
</evidence>
<dbReference type="Pfam" id="PF00593">
    <property type="entry name" value="TonB_dep_Rec_b-barrel"/>
    <property type="match status" value="1"/>
</dbReference>
<dbReference type="RefSeq" id="WP_133574687.1">
    <property type="nucleotide sequence ID" value="NZ_SNYC01000003.1"/>
</dbReference>
<comment type="caution">
    <text evidence="14">The sequence shown here is derived from an EMBL/GenBank/DDBJ whole genome shotgun (WGS) entry which is preliminary data.</text>
</comment>
<accession>A0A4R6T0R2</accession>
<dbReference type="GO" id="GO:0009279">
    <property type="term" value="C:cell outer membrane"/>
    <property type="evidence" value="ECO:0007669"/>
    <property type="project" value="UniProtKB-SubCell"/>
</dbReference>
<dbReference type="PANTHER" id="PTHR30069:SF29">
    <property type="entry name" value="HEMOGLOBIN AND HEMOGLOBIN-HAPTOGLOBIN-BINDING PROTEIN 1-RELATED"/>
    <property type="match status" value="1"/>
</dbReference>
<dbReference type="GO" id="GO:0044718">
    <property type="term" value="P:siderophore transmembrane transport"/>
    <property type="evidence" value="ECO:0007669"/>
    <property type="project" value="TreeGrafter"/>
</dbReference>
<dbReference type="InterPro" id="IPR000531">
    <property type="entry name" value="Beta-barrel_TonB"/>
</dbReference>
<evidence type="ECO:0000256" key="9">
    <source>
        <dbReference type="ARBA" id="ARBA00023237"/>
    </source>
</evidence>
<keyword evidence="8 14" id="KW-0675">Receptor</keyword>
<dbReference type="PANTHER" id="PTHR30069">
    <property type="entry name" value="TONB-DEPENDENT OUTER MEMBRANE RECEPTOR"/>
    <property type="match status" value="1"/>
</dbReference>
<feature type="domain" description="TonB-dependent receptor-like beta-barrel" evidence="12">
    <location>
        <begin position="309"/>
        <end position="853"/>
    </location>
</feature>
<keyword evidence="3 10" id="KW-1134">Transmembrane beta strand</keyword>
<evidence type="ECO:0000256" key="5">
    <source>
        <dbReference type="ARBA" id="ARBA00022729"/>
    </source>
</evidence>
<dbReference type="Gene3D" id="2.40.170.20">
    <property type="entry name" value="TonB-dependent receptor, beta-barrel domain"/>
    <property type="match status" value="1"/>
</dbReference>
<dbReference type="SUPFAM" id="SSF56935">
    <property type="entry name" value="Porins"/>
    <property type="match status" value="1"/>
</dbReference>
<evidence type="ECO:0000256" key="2">
    <source>
        <dbReference type="ARBA" id="ARBA00022448"/>
    </source>
</evidence>
<proteinExistence type="inferred from homology"/>
<keyword evidence="9 10" id="KW-0998">Cell outer membrane</keyword>
<keyword evidence="2 10" id="KW-0813">Transport</keyword>
<evidence type="ECO:0000256" key="7">
    <source>
        <dbReference type="ARBA" id="ARBA00023136"/>
    </source>
</evidence>
<evidence type="ECO:0000259" key="12">
    <source>
        <dbReference type="Pfam" id="PF00593"/>
    </source>
</evidence>
<dbReference type="InterPro" id="IPR037066">
    <property type="entry name" value="Plug_dom_sf"/>
</dbReference>
<dbReference type="OrthoDB" id="1151166at2"/>
<dbReference type="InterPro" id="IPR012910">
    <property type="entry name" value="Plug_dom"/>
</dbReference>
<dbReference type="Proteomes" id="UP000295620">
    <property type="component" value="Unassembled WGS sequence"/>
</dbReference>
<keyword evidence="7 10" id="KW-0472">Membrane</keyword>
<evidence type="ECO:0000256" key="10">
    <source>
        <dbReference type="PROSITE-ProRule" id="PRU01360"/>
    </source>
</evidence>
<dbReference type="SUPFAM" id="SSF49464">
    <property type="entry name" value="Carboxypeptidase regulatory domain-like"/>
    <property type="match status" value="1"/>
</dbReference>
<protein>
    <submittedName>
        <fullName evidence="14">Outer membrane receptor protein involved in Fe transport</fullName>
    </submittedName>
</protein>
<gene>
    <name evidence="14" type="ORF">ATK78_0752</name>
</gene>
<evidence type="ECO:0000256" key="6">
    <source>
        <dbReference type="ARBA" id="ARBA00023077"/>
    </source>
</evidence>
<keyword evidence="15" id="KW-1185">Reference proteome</keyword>
<evidence type="ECO:0000313" key="15">
    <source>
        <dbReference type="Proteomes" id="UP000295620"/>
    </source>
</evidence>
<keyword evidence="5" id="KW-0732">Signal</keyword>
<evidence type="ECO:0000256" key="8">
    <source>
        <dbReference type="ARBA" id="ARBA00023170"/>
    </source>
</evidence>
<dbReference type="EMBL" id="SNYC01000003">
    <property type="protein sequence ID" value="TDQ11629.1"/>
    <property type="molecule type" value="Genomic_DNA"/>
</dbReference>